<evidence type="ECO:0000313" key="7">
    <source>
        <dbReference type="Proteomes" id="UP000184782"/>
    </source>
</evidence>
<keyword evidence="7" id="KW-1185">Reference proteome</keyword>
<keyword evidence="3" id="KW-0812">Transmembrane</keyword>
<evidence type="ECO:0000256" key="2">
    <source>
        <dbReference type="ARBA" id="ARBA00022452"/>
    </source>
</evidence>
<dbReference type="RefSeq" id="WP_074228375.1">
    <property type="nucleotide sequence ID" value="NZ_FSRQ01000001.1"/>
</dbReference>
<sequence>MRFRKILLTSFLVISSQTFCQQLTLKQCIEKGKQNNVIIKLAEQSLETREKLLQSNKNNSLPKVDFLGGYNYIGEPLKVNLQQVKDGIVEGSANQSVYSANAAYQQITGNQLSQQVQDVIYQTSKDIISAVYPNYNPAITKQSYFLAGILVRQPIYLGGKLNATKELSKQQVESGKANLESSQDLTAYNISLNYIQVMYLNSMIKKQEKIVESLENNEKYAQSLLKAEIIPPYLKNWSNITKLQGETNLKNLKLEKENALLTLKDLMGISLDESLDINEELNEDIDVPNFSSSENNADLKLLLSKKKEAETTHNITKSLSRPNIFAIGNYQFFRNDLPLITPPWLVGIEMQWTLFDPERKSRNLASQSLIKEADLLINQKQKSVNLATKISENKLISFKEQNETFDAARKQTYTTTEMVRKRMENSLSSVKDVNDALQLQYEAEKLYYTSLVAYQTVIATYFYITGNVENITNYIP</sequence>
<dbReference type="GO" id="GO:0015562">
    <property type="term" value="F:efflux transmembrane transporter activity"/>
    <property type="evidence" value="ECO:0007669"/>
    <property type="project" value="InterPro"/>
</dbReference>
<dbReference type="GO" id="GO:0015288">
    <property type="term" value="F:porin activity"/>
    <property type="evidence" value="ECO:0007669"/>
    <property type="project" value="TreeGrafter"/>
</dbReference>
<dbReference type="GO" id="GO:0009279">
    <property type="term" value="C:cell outer membrane"/>
    <property type="evidence" value="ECO:0007669"/>
    <property type="project" value="UniProtKB-SubCell"/>
</dbReference>
<dbReference type="STRING" id="59733.SAMN05421769_0454"/>
<protein>
    <submittedName>
        <fullName evidence="6">Outer membrane protein TolC</fullName>
    </submittedName>
</protein>
<dbReference type="PANTHER" id="PTHR30026:SF20">
    <property type="entry name" value="OUTER MEMBRANE PROTEIN TOLC"/>
    <property type="match status" value="1"/>
</dbReference>
<dbReference type="EMBL" id="FSRQ01000001">
    <property type="protein sequence ID" value="SIN83360.1"/>
    <property type="molecule type" value="Genomic_DNA"/>
</dbReference>
<proteinExistence type="predicted"/>
<keyword evidence="4" id="KW-0472">Membrane</keyword>
<accession>A0A1N6EK52</accession>
<dbReference type="InterPro" id="IPR051906">
    <property type="entry name" value="TolC-like"/>
</dbReference>
<dbReference type="PANTHER" id="PTHR30026">
    <property type="entry name" value="OUTER MEMBRANE PROTEIN TOLC"/>
    <property type="match status" value="1"/>
</dbReference>
<gene>
    <name evidence="6" type="ORF">SAMN05421769_0454</name>
</gene>
<dbReference type="GO" id="GO:1990281">
    <property type="term" value="C:efflux pump complex"/>
    <property type="evidence" value="ECO:0007669"/>
    <property type="project" value="TreeGrafter"/>
</dbReference>
<dbReference type="Proteomes" id="UP000184782">
    <property type="component" value="Unassembled WGS sequence"/>
</dbReference>
<reference evidence="7" key="1">
    <citation type="submission" date="2016-12" db="EMBL/GenBank/DDBJ databases">
        <authorList>
            <person name="Varghese N."/>
            <person name="Submissions S."/>
        </authorList>
    </citation>
    <scope>NUCLEOTIDE SEQUENCE [LARGE SCALE GENOMIC DNA]</scope>
    <source>
        <strain evidence="7">DSM 16779</strain>
    </source>
</reference>
<name>A0A1N6EK52_9FLAO</name>
<dbReference type="SUPFAM" id="SSF56954">
    <property type="entry name" value="Outer membrane efflux proteins (OEP)"/>
    <property type="match status" value="1"/>
</dbReference>
<dbReference type="OrthoDB" id="1674454at2"/>
<comment type="subcellular location">
    <subcellularLocation>
        <location evidence="1">Cell outer membrane</location>
    </subcellularLocation>
</comment>
<evidence type="ECO:0000313" key="6">
    <source>
        <dbReference type="EMBL" id="SIN83360.1"/>
    </source>
</evidence>
<dbReference type="Gene3D" id="1.20.1600.10">
    <property type="entry name" value="Outer membrane efflux proteins (OEP)"/>
    <property type="match status" value="1"/>
</dbReference>
<evidence type="ECO:0000256" key="4">
    <source>
        <dbReference type="ARBA" id="ARBA00023136"/>
    </source>
</evidence>
<evidence type="ECO:0000256" key="3">
    <source>
        <dbReference type="ARBA" id="ARBA00022692"/>
    </source>
</evidence>
<evidence type="ECO:0000256" key="5">
    <source>
        <dbReference type="ARBA" id="ARBA00023237"/>
    </source>
</evidence>
<dbReference type="AlphaFoldDB" id="A0A1N6EK52"/>
<keyword evidence="5" id="KW-0998">Cell outer membrane</keyword>
<organism evidence="6 7">
    <name type="scientific">Chryseobacterium scophthalmum</name>
    <dbReference type="NCBI Taxonomy" id="59733"/>
    <lineage>
        <taxon>Bacteria</taxon>
        <taxon>Pseudomonadati</taxon>
        <taxon>Bacteroidota</taxon>
        <taxon>Flavobacteriia</taxon>
        <taxon>Flavobacteriales</taxon>
        <taxon>Weeksellaceae</taxon>
        <taxon>Chryseobacterium group</taxon>
        <taxon>Chryseobacterium</taxon>
    </lineage>
</organism>
<keyword evidence="2" id="KW-1134">Transmembrane beta strand</keyword>
<evidence type="ECO:0000256" key="1">
    <source>
        <dbReference type="ARBA" id="ARBA00004442"/>
    </source>
</evidence>